<keyword evidence="4" id="KW-0949">S-adenosyl-L-methionine</keyword>
<dbReference type="PROSITE" id="PS50868">
    <property type="entry name" value="POST_SET"/>
    <property type="match status" value="1"/>
</dbReference>
<feature type="region of interest" description="Disordered" evidence="14">
    <location>
        <begin position="1222"/>
        <end position="1246"/>
    </location>
</feature>
<dbReference type="Pfam" id="PF00856">
    <property type="entry name" value="SET"/>
    <property type="match status" value="1"/>
</dbReference>
<evidence type="ECO:0000256" key="6">
    <source>
        <dbReference type="ARBA" id="ARBA00022737"/>
    </source>
</evidence>
<dbReference type="CDD" id="cd10518">
    <property type="entry name" value="SET_SETD1-like"/>
    <property type="match status" value="1"/>
</dbReference>
<dbReference type="PANTHER" id="PTHR45838:SF4">
    <property type="entry name" value="HISTONE-LYSINE N-METHYLTRANSFERASE TRITHORAX"/>
    <property type="match status" value="1"/>
</dbReference>
<keyword evidence="5" id="KW-0479">Metal-binding</keyword>
<evidence type="ECO:0000259" key="16">
    <source>
        <dbReference type="PROSITE" id="PS50280"/>
    </source>
</evidence>
<sequence>MDSSWQVKCGSTFPSSMPAMASSTSQEPRDQMEINSGHSVYSHVGQDWRSQIHGRMLDPAFANISNLSSCSMSNTTVGSSFLALLSGPAALLQFDFQELSNPRLLNTSNKLPIEIGSVTISPAGSQVPQSSGALLSDDGNYQNMQNGVDLCSIVSSRAVANSISGSSSVFQNGLPAENISTHGLDLPKTVVHHADLGNEKIKDFPSLRGEWCSTPIANALKLQSVNNQIPQKLPLEAEYSAYNKSSTSSRGCPRVFCLDRSGDLLLSNTGLLGILCSCHCFHMSVSKFCEHSGLWNLNPGDAVRMDSGETIAQWRRVYFQKFGIRVPEDQSGWDWPEGLSLTASLVKSGVPISNMPKNSDCSNLVVPSGGLVRSGQPLGDVFPKNFLAEQNSVVDALCDKQQRNGQDGNLFYLRGLVATSQNSSSGVEDNHVTDCFISRCSTAPKFTGRGPENVCKSTYIDSIGNSASLATAHRTLQNHRNLVKNSDVSSGKGAWVGAIMDKDASSSMELKLGQPYQQNQSSGNSVLPVIGQQFHNTLVNSQKPFPQEQMIHNVTSFRGEKESRLFSNRAIGPSNSTARREQDHLGYGSCVINNAMDGGKVEKLRGNIAKTSGVSLFKHYSIPEGSSNSKATNNLLNLREHVIPEMQHCESHFVNCEPIIVPWNGGNGLDKQYMLPDLGCLKSADKGKGVGCLAGNSYTETASGSKMHKWMENPSSFTGAVSGNGCSTVPVMHNKNRYSHHLSNVPTDVSAGKFSNCLEKVPCFGKSGHIDQLLLRSRGSPTDSRQILSSRAVPIGSPSSTPTSIPGLTPATLNHESIGISPHLLEDNLRLLALGQILELSKQHTLSALGKNLEQGKCSNSSVKVQHSFVEPSTSEEQRHVPNLNRKQDVSEVAMKSDQSGPTSKMVNDVDKFASVTGLNRWCNFSTLTQGLPLQCKEIGKQCQLSYNTLQNEQSSLRLGKSQNNITLSNEHDNCCQRTLYFQYNCGCAAHTCIGGKCNFSGNSSNSLREQTESLSCKTPMLVASQFAKDYIVPKENSISFGQCETLKGQLSKNISCNASQWKDVPSKVKRVCEVASVRRPSDALDERGPEDGAAKCSHGAVHTADSSKDQDMSNISSGCSTPAVTQASIEVTNVDSSTVVGNTGYVDNLIVDEGSGIDKCWSSDDAFESDRSTDFYGHNCKTNERKEGSCKGSGNKSSRSLLDEVKLMDSLTWKKSQSQNHSGLTVCGKTNPSHESGRGLKNGKRKREMKLKVLDASLHTAPPVVQDKYPECDVDWPCLSNNMLMISSGPESSRTCGAHSVKINTKHGNSTLPVTKAPSHKRDLRRLYNARDRENDHDREMNCSDNSCKILKISDRKKFRSTQTADMCMQFQMQESTPAVGEQNLKYESVNYLKASSSWQVNLCCRKAKPVVCGNYGEIVNGNMTGDVTKSYKIVSLDKILKTARRCSLPKNCKPGLTSSREWKSANFSWSNACFDKLSKLKKEKENWSNDDLESEEMNIHSPLEERDVAFASGDEQSADEFSVLEKREDKSRKVHVILDNANGQSKTKYKETRKRSIYELTLKGMNPSPKMVSQNKIFKCKPKIKLQQILKNSDKNHIHGSRKVDAKRYVREQKHLSITDINSLCCVCGSSNKDDVNCLLECGRCSIRVHQACYGVSKVPKGHWYCRPCRTSSKNIVCVLCGYGGGAMTRALRSRTIVKSLLKVWNLDTECRPKNAISSAETMQDGLNLFYSSESVPENSSYPVLRPLKIEPSASTIYSIDVHKKLDILQKSLCCISDLKVHNSITAGVLDSTVKQWVHMVCGLWTPGTRCPNVDTMSAFDVSGASHPRANVVCSMCNRPGGSCIQCRDVNCSVQFHPWCAHQKGLLQSEAEGIDNENVGFYGRCVIHATGLANESACDAANIEAGYTGEKEASCARTEGYKGRKRDGFWHDINSQSNGRGGCLVPQEQVNAWVYINGQKSCAQGLSKLPISEKEYDCRKEYARYKQAKGWKHLVVYKSGIHALGLYTSRFISRGEMVVEYVGEIVGLRVADKRENEYQSGKKLQYKSACYFFRIDKEHIIDATRKGGIARFVNHSCLPNCVAKIICVRNEKKVVFFAERDIYPGEEITYDYHFNHEDEGKKIPCFCNSKNCRRYLN</sequence>
<dbReference type="InterPro" id="IPR001965">
    <property type="entry name" value="Znf_PHD"/>
</dbReference>
<evidence type="ECO:0000256" key="5">
    <source>
        <dbReference type="ARBA" id="ARBA00022723"/>
    </source>
</evidence>
<comment type="subcellular location">
    <subcellularLocation>
        <location evidence="1">Nucleus</location>
    </subcellularLocation>
</comment>
<dbReference type="Proteomes" id="UP001174677">
    <property type="component" value="Chromosome 4"/>
</dbReference>
<dbReference type="SUPFAM" id="SSF57903">
    <property type="entry name" value="FYVE/PHD zinc finger"/>
    <property type="match status" value="1"/>
</dbReference>
<reference evidence="19" key="1">
    <citation type="journal article" date="2023" name="Plant Biotechnol. J.">
        <title>Chromosome-level wild Hevea brasiliensis genome provides new tools for genomic-assisted breeding and valuable loci to elevate rubber yield.</title>
        <authorList>
            <person name="Cheng H."/>
            <person name="Song X."/>
            <person name="Hu Y."/>
            <person name="Wu T."/>
            <person name="Yang Q."/>
            <person name="An Z."/>
            <person name="Feng S."/>
            <person name="Deng Z."/>
            <person name="Wu W."/>
            <person name="Zeng X."/>
            <person name="Tu M."/>
            <person name="Wang X."/>
            <person name="Huang H."/>
        </authorList>
    </citation>
    <scope>NUCLEOTIDE SEQUENCE</scope>
    <source>
        <strain evidence="19">MT/VB/25A 57/8</strain>
    </source>
</reference>
<dbReference type="PANTHER" id="PTHR45838">
    <property type="entry name" value="HISTONE-LYSINE-N-METHYLTRANSFERASE 2 KMT2 FAMILY MEMBER"/>
    <property type="match status" value="1"/>
</dbReference>
<keyword evidence="20" id="KW-1185">Reference proteome</keyword>
<evidence type="ECO:0000259" key="17">
    <source>
        <dbReference type="PROSITE" id="PS50868"/>
    </source>
</evidence>
<evidence type="ECO:0000313" key="20">
    <source>
        <dbReference type="Proteomes" id="UP001174677"/>
    </source>
</evidence>
<organism evidence="19 20">
    <name type="scientific">Hevea brasiliensis</name>
    <name type="common">Para rubber tree</name>
    <name type="synonym">Siphonia brasiliensis</name>
    <dbReference type="NCBI Taxonomy" id="3981"/>
    <lineage>
        <taxon>Eukaryota</taxon>
        <taxon>Viridiplantae</taxon>
        <taxon>Streptophyta</taxon>
        <taxon>Embryophyta</taxon>
        <taxon>Tracheophyta</taxon>
        <taxon>Spermatophyta</taxon>
        <taxon>Magnoliopsida</taxon>
        <taxon>eudicotyledons</taxon>
        <taxon>Gunneridae</taxon>
        <taxon>Pentapetalae</taxon>
        <taxon>rosids</taxon>
        <taxon>fabids</taxon>
        <taxon>Malpighiales</taxon>
        <taxon>Euphorbiaceae</taxon>
        <taxon>Crotonoideae</taxon>
        <taxon>Micrandreae</taxon>
        <taxon>Hevea</taxon>
    </lineage>
</organism>
<dbReference type="Pfam" id="PF16135">
    <property type="entry name" value="TDBD"/>
    <property type="match status" value="1"/>
</dbReference>
<feature type="compositionally biased region" description="Low complexity" evidence="14">
    <location>
        <begin position="12"/>
        <end position="25"/>
    </location>
</feature>
<dbReference type="EMBL" id="JARPOI010000004">
    <property type="protein sequence ID" value="KAJ9184058.1"/>
    <property type="molecule type" value="Genomic_DNA"/>
</dbReference>
<dbReference type="SUPFAM" id="SSF82199">
    <property type="entry name" value="SET domain"/>
    <property type="match status" value="1"/>
</dbReference>
<keyword evidence="3" id="KW-0808">Transferase</keyword>
<dbReference type="InterPro" id="IPR019787">
    <property type="entry name" value="Znf_PHD-finger"/>
</dbReference>
<keyword evidence="12" id="KW-0539">Nucleus</keyword>
<feature type="domain" description="PHD-type" evidence="18">
    <location>
        <begin position="1771"/>
        <end position="1891"/>
    </location>
</feature>
<evidence type="ECO:0008006" key="21">
    <source>
        <dbReference type="Google" id="ProtNLM"/>
    </source>
</evidence>
<evidence type="ECO:0000256" key="11">
    <source>
        <dbReference type="ARBA" id="ARBA00023163"/>
    </source>
</evidence>
<accession>A0ABQ9MYF8</accession>
<dbReference type="PROSITE" id="PS50016">
    <property type="entry name" value="ZF_PHD_2"/>
    <property type="match status" value="1"/>
</dbReference>
<feature type="region of interest" description="Disordered" evidence="14">
    <location>
        <begin position="12"/>
        <end position="31"/>
    </location>
</feature>
<dbReference type="Pfam" id="PF13831">
    <property type="entry name" value="PHD_2"/>
    <property type="match status" value="1"/>
</dbReference>
<dbReference type="InterPro" id="IPR001214">
    <property type="entry name" value="SET_dom"/>
</dbReference>
<evidence type="ECO:0000256" key="12">
    <source>
        <dbReference type="ARBA" id="ARBA00023242"/>
    </source>
</evidence>
<dbReference type="CDD" id="cd15492">
    <property type="entry name" value="PHD_BRPF_JADE_like"/>
    <property type="match status" value="1"/>
</dbReference>
<evidence type="ECO:0000256" key="1">
    <source>
        <dbReference type="ARBA" id="ARBA00004123"/>
    </source>
</evidence>
<dbReference type="InterPro" id="IPR032308">
    <property type="entry name" value="TDBD"/>
</dbReference>
<dbReference type="SMART" id="SM00317">
    <property type="entry name" value="SET"/>
    <property type="match status" value="1"/>
</dbReference>
<dbReference type="PROSITE" id="PS50280">
    <property type="entry name" value="SET"/>
    <property type="match status" value="1"/>
</dbReference>
<evidence type="ECO:0000256" key="9">
    <source>
        <dbReference type="ARBA" id="ARBA00022853"/>
    </source>
</evidence>
<evidence type="ECO:0000256" key="7">
    <source>
        <dbReference type="ARBA" id="ARBA00022771"/>
    </source>
</evidence>
<dbReference type="SMART" id="SM00508">
    <property type="entry name" value="PostSET"/>
    <property type="match status" value="1"/>
</dbReference>
<proteinExistence type="predicted"/>
<dbReference type="InterPro" id="IPR034732">
    <property type="entry name" value="EPHD"/>
</dbReference>
<dbReference type="Gene3D" id="2.170.270.10">
    <property type="entry name" value="SET domain"/>
    <property type="match status" value="1"/>
</dbReference>
<dbReference type="InterPro" id="IPR003616">
    <property type="entry name" value="Post-SET_dom"/>
</dbReference>
<dbReference type="InterPro" id="IPR011011">
    <property type="entry name" value="Znf_FYVE_PHD"/>
</dbReference>
<keyword evidence="6" id="KW-0677">Repeat</keyword>
<evidence type="ECO:0000313" key="19">
    <source>
        <dbReference type="EMBL" id="KAJ9184058.1"/>
    </source>
</evidence>
<feature type="domain" description="Post-SET" evidence="17">
    <location>
        <begin position="2123"/>
        <end position="2139"/>
    </location>
</feature>
<keyword evidence="2" id="KW-0489">Methyltransferase</keyword>
<keyword evidence="7 13" id="KW-0863">Zinc-finger</keyword>
<keyword evidence="8" id="KW-0862">Zinc</keyword>
<dbReference type="InterPro" id="IPR013083">
    <property type="entry name" value="Znf_RING/FYVE/PHD"/>
</dbReference>
<feature type="compositionally biased region" description="Polar residues" evidence="14">
    <location>
        <begin position="1222"/>
        <end position="1235"/>
    </location>
</feature>
<keyword evidence="11" id="KW-0804">Transcription</keyword>
<dbReference type="Pfam" id="PF13832">
    <property type="entry name" value="zf-HC5HC2H_2"/>
    <property type="match status" value="1"/>
</dbReference>
<feature type="domain" description="PHD-type" evidence="15">
    <location>
        <begin position="1624"/>
        <end position="1674"/>
    </location>
</feature>
<dbReference type="PROSITE" id="PS51805">
    <property type="entry name" value="EPHD"/>
    <property type="match status" value="1"/>
</dbReference>
<evidence type="ECO:0000256" key="14">
    <source>
        <dbReference type="SAM" id="MobiDB-lite"/>
    </source>
</evidence>
<name>A0ABQ9MYF8_HEVBR</name>
<keyword evidence="9" id="KW-0156">Chromatin regulator</keyword>
<gene>
    <name evidence="19" type="ORF">P3X46_007839</name>
</gene>
<evidence type="ECO:0000259" key="15">
    <source>
        <dbReference type="PROSITE" id="PS50016"/>
    </source>
</evidence>
<comment type="caution">
    <text evidence="19">The sequence shown here is derived from an EMBL/GenBank/DDBJ whole genome shotgun (WGS) entry which is preliminary data.</text>
</comment>
<dbReference type="InterPro" id="IPR046341">
    <property type="entry name" value="SET_dom_sf"/>
</dbReference>
<evidence type="ECO:0000256" key="10">
    <source>
        <dbReference type="ARBA" id="ARBA00023015"/>
    </source>
</evidence>
<dbReference type="SMART" id="SM00249">
    <property type="entry name" value="PHD"/>
    <property type="match status" value="2"/>
</dbReference>
<dbReference type="CDD" id="cd15571">
    <property type="entry name" value="ePHD"/>
    <property type="match status" value="1"/>
</dbReference>
<keyword evidence="10" id="KW-0805">Transcription regulation</keyword>
<evidence type="ECO:0000256" key="13">
    <source>
        <dbReference type="PROSITE-ProRule" id="PRU00146"/>
    </source>
</evidence>
<feature type="compositionally biased region" description="Basic and acidic residues" evidence="14">
    <location>
        <begin position="1083"/>
        <end position="1094"/>
    </location>
</feature>
<protein>
    <recommendedName>
        <fullName evidence="21">PHD-type domain-containing protein</fullName>
    </recommendedName>
</protein>
<evidence type="ECO:0000256" key="2">
    <source>
        <dbReference type="ARBA" id="ARBA00022603"/>
    </source>
</evidence>
<feature type="region of interest" description="Disordered" evidence="14">
    <location>
        <begin position="1083"/>
        <end position="1118"/>
    </location>
</feature>
<evidence type="ECO:0000256" key="4">
    <source>
        <dbReference type="ARBA" id="ARBA00022691"/>
    </source>
</evidence>
<feature type="domain" description="SET" evidence="16">
    <location>
        <begin position="1994"/>
        <end position="2115"/>
    </location>
</feature>
<evidence type="ECO:0000256" key="8">
    <source>
        <dbReference type="ARBA" id="ARBA00022833"/>
    </source>
</evidence>
<evidence type="ECO:0000256" key="3">
    <source>
        <dbReference type="ARBA" id="ARBA00022679"/>
    </source>
</evidence>
<evidence type="ECO:0000259" key="18">
    <source>
        <dbReference type="PROSITE" id="PS51805"/>
    </source>
</evidence>
<dbReference type="Gene3D" id="3.30.40.10">
    <property type="entry name" value="Zinc/RING finger domain, C3HC4 (zinc finger)"/>
    <property type="match status" value="2"/>
</dbReference>